<dbReference type="InterPro" id="IPR036691">
    <property type="entry name" value="Endo/exonu/phosph_ase_sf"/>
</dbReference>
<dbReference type="Pfam" id="PF14529">
    <property type="entry name" value="Exo_endo_phos_2"/>
    <property type="match status" value="1"/>
</dbReference>
<dbReference type="InterPro" id="IPR052560">
    <property type="entry name" value="RdDP_mobile_element"/>
</dbReference>
<dbReference type="PANTHER" id="PTHR36688:SF2">
    <property type="entry name" value="ENDONUCLEASE_EXONUCLEASE_PHOSPHATASE DOMAIN-CONTAINING PROTEIN"/>
    <property type="match status" value="1"/>
</dbReference>
<name>A0AAV4G857_9GAST</name>
<evidence type="ECO:0000313" key="2">
    <source>
        <dbReference type="EMBL" id="GFR81190.1"/>
    </source>
</evidence>
<proteinExistence type="predicted"/>
<evidence type="ECO:0000259" key="1">
    <source>
        <dbReference type="Pfam" id="PF14529"/>
    </source>
</evidence>
<dbReference type="AlphaFoldDB" id="A0AAV4G857"/>
<evidence type="ECO:0000313" key="3">
    <source>
        <dbReference type="Proteomes" id="UP000762676"/>
    </source>
</evidence>
<sequence>MQENWLRGLILVAAPKEMERKLSCIKIGDPEVHNIYKPPTLNCDSPNVKVVNYPVVVMGDFNSHYTEWGYQDDFKAGNDMIQWTEQPNATLLCNPKDKDTF</sequence>
<reference evidence="2 3" key="1">
    <citation type="journal article" date="2021" name="Elife">
        <title>Chloroplast acquisition without the gene transfer in kleptoplastic sea slugs, Plakobranchus ocellatus.</title>
        <authorList>
            <person name="Maeda T."/>
            <person name="Takahashi S."/>
            <person name="Yoshida T."/>
            <person name="Shimamura S."/>
            <person name="Takaki Y."/>
            <person name="Nagai Y."/>
            <person name="Toyoda A."/>
            <person name="Suzuki Y."/>
            <person name="Arimoto A."/>
            <person name="Ishii H."/>
            <person name="Satoh N."/>
            <person name="Nishiyama T."/>
            <person name="Hasebe M."/>
            <person name="Maruyama T."/>
            <person name="Minagawa J."/>
            <person name="Obokata J."/>
            <person name="Shigenobu S."/>
        </authorList>
    </citation>
    <scope>NUCLEOTIDE SEQUENCE [LARGE SCALE GENOMIC DNA]</scope>
</reference>
<organism evidence="2 3">
    <name type="scientific">Elysia marginata</name>
    <dbReference type="NCBI Taxonomy" id="1093978"/>
    <lineage>
        <taxon>Eukaryota</taxon>
        <taxon>Metazoa</taxon>
        <taxon>Spiralia</taxon>
        <taxon>Lophotrochozoa</taxon>
        <taxon>Mollusca</taxon>
        <taxon>Gastropoda</taxon>
        <taxon>Heterobranchia</taxon>
        <taxon>Euthyneura</taxon>
        <taxon>Panpulmonata</taxon>
        <taxon>Sacoglossa</taxon>
        <taxon>Placobranchoidea</taxon>
        <taxon>Plakobranchidae</taxon>
        <taxon>Elysia</taxon>
    </lineage>
</organism>
<feature type="domain" description="Endonuclease/exonuclease/phosphatase" evidence="1">
    <location>
        <begin position="53"/>
        <end position="100"/>
    </location>
</feature>
<gene>
    <name evidence="2" type="ORF">ElyMa_005917600</name>
</gene>
<dbReference type="Gene3D" id="3.60.10.10">
    <property type="entry name" value="Endonuclease/exonuclease/phosphatase"/>
    <property type="match status" value="1"/>
</dbReference>
<keyword evidence="3" id="KW-1185">Reference proteome</keyword>
<comment type="caution">
    <text evidence="2">The sequence shown here is derived from an EMBL/GenBank/DDBJ whole genome shotgun (WGS) entry which is preliminary data.</text>
</comment>
<dbReference type="InterPro" id="IPR005135">
    <property type="entry name" value="Endo/exonuclease/phosphatase"/>
</dbReference>
<dbReference type="EMBL" id="BMAT01011871">
    <property type="protein sequence ID" value="GFR81190.1"/>
    <property type="molecule type" value="Genomic_DNA"/>
</dbReference>
<accession>A0AAV4G857</accession>
<dbReference type="PANTHER" id="PTHR36688">
    <property type="entry name" value="ENDO/EXONUCLEASE/PHOSPHATASE DOMAIN-CONTAINING PROTEIN"/>
    <property type="match status" value="1"/>
</dbReference>
<dbReference type="GO" id="GO:0003824">
    <property type="term" value="F:catalytic activity"/>
    <property type="evidence" value="ECO:0007669"/>
    <property type="project" value="InterPro"/>
</dbReference>
<dbReference type="SUPFAM" id="SSF56219">
    <property type="entry name" value="DNase I-like"/>
    <property type="match status" value="1"/>
</dbReference>
<dbReference type="Proteomes" id="UP000762676">
    <property type="component" value="Unassembled WGS sequence"/>
</dbReference>
<protein>
    <recommendedName>
        <fullName evidence="1">Endonuclease/exonuclease/phosphatase domain-containing protein</fullName>
    </recommendedName>
</protein>